<dbReference type="AlphaFoldDB" id="A0A0G1FKR9"/>
<organism evidence="4 5">
    <name type="scientific">Candidatus Gottesmanbacteria bacterium GW2011_GWB1_43_11</name>
    <dbReference type="NCBI Taxonomy" id="1618446"/>
    <lineage>
        <taxon>Bacteria</taxon>
        <taxon>Candidatus Gottesmaniibacteriota</taxon>
    </lineage>
</organism>
<name>A0A0G1FKR9_9BACT</name>
<evidence type="ECO:0000313" key="5">
    <source>
        <dbReference type="Proteomes" id="UP000034050"/>
    </source>
</evidence>
<dbReference type="SUPFAM" id="SSF53756">
    <property type="entry name" value="UDP-Glycosyltransferase/glycogen phosphorylase"/>
    <property type="match status" value="1"/>
</dbReference>
<dbReference type="GO" id="GO:0009103">
    <property type="term" value="P:lipopolysaccharide biosynthetic process"/>
    <property type="evidence" value="ECO:0007669"/>
    <property type="project" value="TreeGrafter"/>
</dbReference>
<dbReference type="InterPro" id="IPR001296">
    <property type="entry name" value="Glyco_trans_1"/>
</dbReference>
<dbReference type="PANTHER" id="PTHR46401">
    <property type="entry name" value="GLYCOSYLTRANSFERASE WBBK-RELATED"/>
    <property type="match status" value="1"/>
</dbReference>
<dbReference type="PANTHER" id="PTHR46401:SF2">
    <property type="entry name" value="GLYCOSYLTRANSFERASE WBBK-RELATED"/>
    <property type="match status" value="1"/>
</dbReference>
<dbReference type="GO" id="GO:0016757">
    <property type="term" value="F:glycosyltransferase activity"/>
    <property type="evidence" value="ECO:0007669"/>
    <property type="project" value="InterPro"/>
</dbReference>
<feature type="domain" description="Glycosyl transferase family 1" evidence="2">
    <location>
        <begin position="200"/>
        <end position="342"/>
    </location>
</feature>
<sequence>MKIGIDISQSVYVGTGVSVYTQNLVRNLLKIDQVNQYVLFGSTLRRQAYLYDFLNTLPKKSSFTSKIYSLPPTALDIIWNKLHALSIDHFLGTTDVVHTSDWTEPPSKAHKVTTIHDLIVYKYPENLPKRIVETQKQKLAWVKKETDLVIAVSTRTKEDIIQYLQIPQAKIHVVYQGIDESYFPQKIDSILSVKKKYHIKGRYVLCVGTREPRKNLARVVKAFSQLKLDSYTLVIAGNPGWGKEVVIGKNMLMTGYVEAKDLPALYSGTSGFVYPSLYEGFGMPILEAMACGAPVVTSNRGSLAEISGSSVVVVDPEEIDDIAAGISKMINLSPPERRKVVAQGLKHAGKFTWKKTAEQTLAVYREVMR</sequence>
<dbReference type="EMBL" id="LCFD01000002">
    <property type="protein sequence ID" value="KKS87498.1"/>
    <property type="molecule type" value="Genomic_DNA"/>
</dbReference>
<accession>A0A0G1FKR9</accession>
<evidence type="ECO:0000313" key="4">
    <source>
        <dbReference type="EMBL" id="KKS87498.1"/>
    </source>
</evidence>
<dbReference type="Pfam" id="PF13439">
    <property type="entry name" value="Glyco_transf_4"/>
    <property type="match status" value="1"/>
</dbReference>
<evidence type="ECO:0000259" key="3">
    <source>
        <dbReference type="Pfam" id="PF13439"/>
    </source>
</evidence>
<dbReference type="Proteomes" id="UP000034050">
    <property type="component" value="Unassembled WGS sequence"/>
</dbReference>
<dbReference type="InterPro" id="IPR028098">
    <property type="entry name" value="Glyco_trans_4-like_N"/>
</dbReference>
<dbReference type="Pfam" id="PF00534">
    <property type="entry name" value="Glycos_transf_1"/>
    <property type="match status" value="1"/>
</dbReference>
<evidence type="ECO:0000259" key="2">
    <source>
        <dbReference type="Pfam" id="PF00534"/>
    </source>
</evidence>
<feature type="domain" description="Glycosyltransferase subfamily 4-like N-terminal" evidence="3">
    <location>
        <begin position="16"/>
        <end position="181"/>
    </location>
</feature>
<dbReference type="CDD" id="cd03809">
    <property type="entry name" value="GT4_MtfB-like"/>
    <property type="match status" value="1"/>
</dbReference>
<keyword evidence="1 4" id="KW-0808">Transferase</keyword>
<dbReference type="Gene3D" id="3.40.50.2000">
    <property type="entry name" value="Glycogen Phosphorylase B"/>
    <property type="match status" value="2"/>
</dbReference>
<comment type="caution">
    <text evidence="4">The sequence shown here is derived from an EMBL/GenBank/DDBJ whole genome shotgun (WGS) entry which is preliminary data.</text>
</comment>
<dbReference type="STRING" id="1618446.UV61_C0002G0219"/>
<proteinExistence type="predicted"/>
<protein>
    <submittedName>
        <fullName evidence="4">Glycosyl transferase group 1</fullName>
    </submittedName>
</protein>
<reference evidence="4 5" key="1">
    <citation type="journal article" date="2015" name="Nature">
        <title>rRNA introns, odd ribosomes, and small enigmatic genomes across a large radiation of phyla.</title>
        <authorList>
            <person name="Brown C.T."/>
            <person name="Hug L.A."/>
            <person name="Thomas B.C."/>
            <person name="Sharon I."/>
            <person name="Castelle C.J."/>
            <person name="Singh A."/>
            <person name="Wilkins M.J."/>
            <person name="Williams K.H."/>
            <person name="Banfield J.F."/>
        </authorList>
    </citation>
    <scope>NUCLEOTIDE SEQUENCE [LARGE SCALE GENOMIC DNA]</scope>
</reference>
<evidence type="ECO:0000256" key="1">
    <source>
        <dbReference type="ARBA" id="ARBA00022679"/>
    </source>
</evidence>
<gene>
    <name evidence="4" type="ORF">UV61_C0002G0219</name>
</gene>